<sequence length="105" mass="11711">MKSSHRWWSAFGQSSMLVLFKNNFQSLFSTNNFVERFISKLEMIKPSTKQQQAVNVDAMISKNSSKPSIAIVARDKDFLGASMLVLEGYANPETTEVVACCEGLV</sequence>
<dbReference type="AlphaFoldDB" id="A0A678TGZ8"/>
<dbReference type="EMBL" id="MH182532">
    <property type="protein sequence ID" value="AWA44865.1"/>
    <property type="molecule type" value="Genomic_DNA"/>
</dbReference>
<reference evidence="1" key="1">
    <citation type="submission" date="2018-04" db="EMBL/GenBank/DDBJ databases">
        <title>Comparative Analysis of Homologous Sequences of Saccharum officinarum and Saccharum spontaneum Reveals Independent Polyploidization Events.</title>
        <authorList>
            <person name="Sharma A."/>
            <person name="Song J."/>
            <person name="Lin Q."/>
            <person name="Singh R."/>
            <person name="Ramos N."/>
            <person name="Wang K."/>
            <person name="Zhang J."/>
            <person name="Ming R."/>
            <person name="Yu Q."/>
        </authorList>
    </citation>
    <scope>NUCLEOTIDE SEQUENCE</scope>
</reference>
<protein>
    <submittedName>
        <fullName evidence="1">UPI0001A83A9E related cluster</fullName>
    </submittedName>
</protein>
<name>A0A678TGZ8_SACOF</name>
<evidence type="ECO:0000313" key="1">
    <source>
        <dbReference type="EMBL" id="AWA44865.1"/>
    </source>
</evidence>
<accession>A0A678TGZ8</accession>
<organism evidence="1">
    <name type="scientific">Saccharum officinarum</name>
    <name type="common">Sugarcane</name>
    <dbReference type="NCBI Taxonomy" id="4547"/>
    <lineage>
        <taxon>Eukaryota</taxon>
        <taxon>Viridiplantae</taxon>
        <taxon>Streptophyta</taxon>
        <taxon>Embryophyta</taxon>
        <taxon>Tracheophyta</taxon>
        <taxon>Spermatophyta</taxon>
        <taxon>Magnoliopsida</taxon>
        <taxon>Liliopsida</taxon>
        <taxon>Poales</taxon>
        <taxon>Poaceae</taxon>
        <taxon>PACMAD clade</taxon>
        <taxon>Panicoideae</taxon>
        <taxon>Andropogonodae</taxon>
        <taxon>Andropogoneae</taxon>
        <taxon>Saccharinae</taxon>
        <taxon>Saccharum</taxon>
        <taxon>Saccharum officinarum species complex</taxon>
    </lineage>
</organism>
<gene>
    <name evidence="1" type="ORF">SO01G09_000005</name>
</gene>
<proteinExistence type="predicted"/>